<sequence>MSDSQIKLEGTLILADPSLRDGFFNRSVILLASHTAEEGALGLILNHPTGHNVGHFLKDEAFANLAKIPVHIGGPVAKEQLSFSAFWWNPHDGLHWQLRLPAHEAIERSKQPGIIVRAFVGYSGWTPGQLESELRRDSWIPARPEPSLLGREHNEKLWSEILKEMSPYHRILAEAPEHPEAN</sequence>
<comment type="caution">
    <text evidence="2">The sequence shown here is derived from an EMBL/GenBank/DDBJ whole genome shotgun (WGS) entry which is preliminary data.</text>
</comment>
<dbReference type="EMBL" id="JBHTBS010000001">
    <property type="protein sequence ID" value="MFC7335773.1"/>
    <property type="molecule type" value="Genomic_DNA"/>
</dbReference>
<dbReference type="Proteomes" id="UP001596472">
    <property type="component" value="Unassembled WGS sequence"/>
</dbReference>
<gene>
    <name evidence="2" type="ORF">ACFQY0_01185</name>
</gene>
<dbReference type="PANTHER" id="PTHR30327">
    <property type="entry name" value="UNCHARACTERIZED PROTEIN YQGE"/>
    <property type="match status" value="1"/>
</dbReference>
<accession>A0ABW2L365</accession>
<evidence type="ECO:0000256" key="1">
    <source>
        <dbReference type="ARBA" id="ARBA00009600"/>
    </source>
</evidence>
<dbReference type="InterPro" id="IPR003774">
    <property type="entry name" value="AlgH-like"/>
</dbReference>
<reference evidence="3" key="1">
    <citation type="journal article" date="2019" name="Int. J. Syst. Evol. Microbiol.">
        <title>The Global Catalogue of Microorganisms (GCM) 10K type strain sequencing project: providing services to taxonomists for standard genome sequencing and annotation.</title>
        <authorList>
            <consortium name="The Broad Institute Genomics Platform"/>
            <consortium name="The Broad Institute Genome Sequencing Center for Infectious Disease"/>
            <person name="Wu L."/>
            <person name="Ma J."/>
        </authorList>
    </citation>
    <scope>NUCLEOTIDE SEQUENCE [LARGE SCALE GENOMIC DNA]</scope>
    <source>
        <strain evidence="3">CGMCC 4.1467</strain>
    </source>
</reference>
<protein>
    <submittedName>
        <fullName evidence="2">YqgE/AlgH family protein</fullName>
    </submittedName>
</protein>
<dbReference type="SUPFAM" id="SSF143456">
    <property type="entry name" value="VC0467-like"/>
    <property type="match status" value="1"/>
</dbReference>
<evidence type="ECO:0000313" key="2">
    <source>
        <dbReference type="EMBL" id="MFC7335773.1"/>
    </source>
</evidence>
<dbReference type="Pfam" id="PF02622">
    <property type="entry name" value="DUF179"/>
    <property type="match status" value="1"/>
</dbReference>
<dbReference type="Gene3D" id="3.40.1740.10">
    <property type="entry name" value="VC0467-like"/>
    <property type="match status" value="1"/>
</dbReference>
<proteinExistence type="inferred from homology"/>
<dbReference type="RefSeq" id="WP_379708224.1">
    <property type="nucleotide sequence ID" value="NZ_JBHTBS010000001.1"/>
</dbReference>
<evidence type="ECO:0000313" key="3">
    <source>
        <dbReference type="Proteomes" id="UP001596472"/>
    </source>
</evidence>
<name>A0ABW2L365_9BACT</name>
<dbReference type="PANTHER" id="PTHR30327:SF1">
    <property type="entry name" value="UPF0301 PROTEIN YQGE"/>
    <property type="match status" value="1"/>
</dbReference>
<organism evidence="2 3">
    <name type="scientific">Haloferula chungangensis</name>
    <dbReference type="NCBI Taxonomy" id="1048331"/>
    <lineage>
        <taxon>Bacteria</taxon>
        <taxon>Pseudomonadati</taxon>
        <taxon>Verrucomicrobiota</taxon>
        <taxon>Verrucomicrobiia</taxon>
        <taxon>Verrucomicrobiales</taxon>
        <taxon>Verrucomicrobiaceae</taxon>
        <taxon>Haloferula</taxon>
    </lineage>
</organism>
<comment type="similarity">
    <text evidence="1">Belongs to the UPF0301 (AlgH) family.</text>
</comment>
<keyword evidence="3" id="KW-1185">Reference proteome</keyword>